<evidence type="ECO:0000256" key="1">
    <source>
        <dbReference type="SAM" id="Phobius"/>
    </source>
</evidence>
<organism evidence="2 3">
    <name type="scientific">Blastococcus haudaquaticus</name>
    <dbReference type="NCBI Taxonomy" id="1938745"/>
    <lineage>
        <taxon>Bacteria</taxon>
        <taxon>Bacillati</taxon>
        <taxon>Actinomycetota</taxon>
        <taxon>Actinomycetes</taxon>
        <taxon>Geodermatophilales</taxon>
        <taxon>Geodermatophilaceae</taxon>
        <taxon>Blastococcus</taxon>
    </lineage>
</organism>
<reference evidence="3" key="1">
    <citation type="submission" date="2017-09" db="EMBL/GenBank/DDBJ databases">
        <authorList>
            <person name="Varghese N."/>
            <person name="Submissions S."/>
        </authorList>
    </citation>
    <scope>NUCLEOTIDE SEQUENCE [LARGE SCALE GENOMIC DNA]</scope>
    <source>
        <strain evidence="3">DSM 44270</strain>
    </source>
</reference>
<name>A0A286H3P9_9ACTN</name>
<accession>A0A286H3P9</accession>
<dbReference type="AlphaFoldDB" id="A0A286H3P9"/>
<feature type="transmembrane region" description="Helical" evidence="1">
    <location>
        <begin position="7"/>
        <end position="32"/>
    </location>
</feature>
<evidence type="ECO:0000313" key="3">
    <source>
        <dbReference type="Proteomes" id="UP000219482"/>
    </source>
</evidence>
<keyword evidence="3" id="KW-1185">Reference proteome</keyword>
<protein>
    <submittedName>
        <fullName evidence="2">Membrane protein DedA, SNARE-associated domain</fullName>
    </submittedName>
</protein>
<feature type="transmembrane region" description="Helical" evidence="1">
    <location>
        <begin position="178"/>
        <end position="196"/>
    </location>
</feature>
<proteinExistence type="predicted"/>
<dbReference type="OrthoDB" id="5197260at2"/>
<keyword evidence="1" id="KW-0472">Membrane</keyword>
<evidence type="ECO:0000313" key="2">
    <source>
        <dbReference type="EMBL" id="SOE02423.1"/>
    </source>
</evidence>
<sequence length="212" mass="21003">MDALVELCAVPALGAVALVLVLEAGLLIGVVLPAGSLVLGLGVLGGIGALSLPLVVLSVAAATVLGAALGHHAVRRRSAGGSSGGAGLGRHLPTRVLRLVDRITTPLGDVIGRRPVRAAATAQFVAGARTLAPRLAASAGVPLATMLRGTAPAALVWSGGLVTTGAFAGAAMPLVQDLLAVVGIPLVLVAAASLLVRRRLRLRTLRPTHSSA</sequence>
<gene>
    <name evidence="2" type="ORF">SAMN06272739_3560</name>
</gene>
<dbReference type="EMBL" id="OCNK01000004">
    <property type="protein sequence ID" value="SOE02423.1"/>
    <property type="molecule type" value="Genomic_DNA"/>
</dbReference>
<feature type="transmembrane region" description="Helical" evidence="1">
    <location>
        <begin position="154"/>
        <end position="172"/>
    </location>
</feature>
<dbReference type="RefSeq" id="WP_097185249.1">
    <property type="nucleotide sequence ID" value="NZ_OCNK01000004.1"/>
</dbReference>
<feature type="transmembrane region" description="Helical" evidence="1">
    <location>
        <begin position="38"/>
        <end position="69"/>
    </location>
</feature>
<dbReference type="Proteomes" id="UP000219482">
    <property type="component" value="Unassembled WGS sequence"/>
</dbReference>
<keyword evidence="1" id="KW-1133">Transmembrane helix</keyword>
<keyword evidence="1" id="KW-0812">Transmembrane</keyword>